<dbReference type="InterPro" id="IPR001214">
    <property type="entry name" value="SET_dom"/>
</dbReference>
<evidence type="ECO:0000259" key="1">
    <source>
        <dbReference type="PROSITE" id="PS50280"/>
    </source>
</evidence>
<name>A0AA40AHJ2_9PEZI</name>
<dbReference type="InterPro" id="IPR050869">
    <property type="entry name" value="H3K4_H4K5_MeTrfase"/>
</dbReference>
<dbReference type="PANTHER" id="PTHR12197:SF251">
    <property type="entry name" value="EG:BACR7C10.4 PROTEIN"/>
    <property type="match status" value="1"/>
</dbReference>
<dbReference type="EMBL" id="JAUKUA010000004">
    <property type="protein sequence ID" value="KAK0715961.1"/>
    <property type="molecule type" value="Genomic_DNA"/>
</dbReference>
<dbReference type="Gene3D" id="2.170.270.10">
    <property type="entry name" value="SET domain"/>
    <property type="match status" value="1"/>
</dbReference>
<feature type="non-terminal residue" evidence="2">
    <location>
        <position position="393"/>
    </location>
</feature>
<dbReference type="PROSITE" id="PS50280">
    <property type="entry name" value="SET"/>
    <property type="match status" value="1"/>
</dbReference>
<dbReference type="SUPFAM" id="SSF82199">
    <property type="entry name" value="SET domain"/>
    <property type="match status" value="1"/>
</dbReference>
<dbReference type="InterPro" id="IPR011990">
    <property type="entry name" value="TPR-like_helical_dom_sf"/>
</dbReference>
<keyword evidence="3" id="KW-1185">Reference proteome</keyword>
<dbReference type="AlphaFoldDB" id="A0AA40AHJ2"/>
<evidence type="ECO:0000313" key="3">
    <source>
        <dbReference type="Proteomes" id="UP001172102"/>
    </source>
</evidence>
<proteinExistence type="predicted"/>
<comment type="caution">
    <text evidence="2">The sequence shown here is derived from an EMBL/GenBank/DDBJ whole genome shotgun (WGS) entry which is preliminary data.</text>
</comment>
<dbReference type="Proteomes" id="UP001172102">
    <property type="component" value="Unassembled WGS sequence"/>
</dbReference>
<gene>
    <name evidence="2" type="ORF">B0H67DRAFT_445171</name>
</gene>
<reference evidence="2" key="1">
    <citation type="submission" date="2023-06" db="EMBL/GenBank/DDBJ databases">
        <title>Genome-scale phylogeny and comparative genomics of the fungal order Sordariales.</title>
        <authorList>
            <consortium name="Lawrence Berkeley National Laboratory"/>
            <person name="Hensen N."/>
            <person name="Bonometti L."/>
            <person name="Westerberg I."/>
            <person name="Brannstrom I.O."/>
            <person name="Guillou S."/>
            <person name="Cros-Aarteil S."/>
            <person name="Calhoun S."/>
            <person name="Haridas S."/>
            <person name="Kuo A."/>
            <person name="Mondo S."/>
            <person name="Pangilinan J."/>
            <person name="Riley R."/>
            <person name="Labutti K."/>
            <person name="Andreopoulos B."/>
            <person name="Lipzen A."/>
            <person name="Chen C."/>
            <person name="Yanf M."/>
            <person name="Daum C."/>
            <person name="Ng V."/>
            <person name="Clum A."/>
            <person name="Steindorff A."/>
            <person name="Ohm R."/>
            <person name="Martin F."/>
            <person name="Silar P."/>
            <person name="Natvig D."/>
            <person name="Lalanne C."/>
            <person name="Gautier V."/>
            <person name="Ament-Velasquez S.L."/>
            <person name="Kruys A."/>
            <person name="Hutchinson M.I."/>
            <person name="Powell A.J."/>
            <person name="Barry K."/>
            <person name="Miller A.N."/>
            <person name="Grigoriev I.V."/>
            <person name="Debuchy R."/>
            <person name="Gladieux P."/>
            <person name="Thoren M.H."/>
            <person name="Johannesson H."/>
        </authorList>
    </citation>
    <scope>NUCLEOTIDE SEQUENCE</scope>
    <source>
        <strain evidence="2">SMH4607-1</strain>
    </source>
</reference>
<dbReference type="InterPro" id="IPR046341">
    <property type="entry name" value="SET_dom_sf"/>
</dbReference>
<dbReference type="GO" id="GO:0005634">
    <property type="term" value="C:nucleus"/>
    <property type="evidence" value="ECO:0007669"/>
    <property type="project" value="TreeGrafter"/>
</dbReference>
<dbReference type="PANTHER" id="PTHR12197">
    <property type="entry name" value="HISTONE-LYSINE N-METHYLTRANSFERASE SMYD"/>
    <property type="match status" value="1"/>
</dbReference>
<feature type="non-terminal residue" evidence="2">
    <location>
        <position position="1"/>
    </location>
</feature>
<accession>A0AA40AHJ2</accession>
<feature type="domain" description="SET" evidence="1">
    <location>
        <begin position="35"/>
        <end position="139"/>
    </location>
</feature>
<evidence type="ECO:0000313" key="2">
    <source>
        <dbReference type="EMBL" id="KAK0715961.1"/>
    </source>
</evidence>
<dbReference type="CDD" id="cd20071">
    <property type="entry name" value="SET_SMYD"/>
    <property type="match status" value="1"/>
</dbReference>
<dbReference type="Gene3D" id="1.25.40.10">
    <property type="entry name" value="Tetratricopeptide repeat domain"/>
    <property type="match status" value="1"/>
</dbReference>
<sequence>STDDEDDDYSPPPRQAFHTEPDLCRAMLKTIEAAVPLAIKSSTISMGSGLFVTEPTEAGREIYHSTPMVACVDAGNPTFCHYCLDNSKDVSQFLRARETSSKACTGCWVARFCSKEGGELRVRSLKDIAAGEELSICYIDPTITLHHRRYILKHEYFFDCSCKGVRCKSEEKHISSLMKSNNGSLKSFTLAQDNIRRLVQSARKACEHPGAYPKFEDLASIETQIRTITTGTFSASKVWDGGLEPLPRARLALAGLYMNQGKLPSALRLALQGILMSQWRSGPIWVNDVMDVLCVFILIWSSELDSPIFRVKNFPTMGDCCAVAAGYFYMVCKESNKAFGGSAKLTESLNDSFSGLISKKPGAKPGSAEFADEFNKAQANMLAWASIPKEMGI</sequence>
<organism evidence="2 3">
    <name type="scientific">Lasiosphaeris hirsuta</name>
    <dbReference type="NCBI Taxonomy" id="260670"/>
    <lineage>
        <taxon>Eukaryota</taxon>
        <taxon>Fungi</taxon>
        <taxon>Dikarya</taxon>
        <taxon>Ascomycota</taxon>
        <taxon>Pezizomycotina</taxon>
        <taxon>Sordariomycetes</taxon>
        <taxon>Sordariomycetidae</taxon>
        <taxon>Sordariales</taxon>
        <taxon>Lasiosphaeriaceae</taxon>
        <taxon>Lasiosphaeris</taxon>
    </lineage>
</organism>
<protein>
    <recommendedName>
        <fullName evidence="1">SET domain-containing protein</fullName>
    </recommendedName>
</protein>